<evidence type="ECO:0000313" key="2">
    <source>
        <dbReference type="Proteomes" id="UP000201613"/>
    </source>
</evidence>
<dbReference type="EMBL" id="FXZK01000005">
    <property type="protein sequence ID" value="SMY08526.1"/>
    <property type="molecule type" value="Genomic_DNA"/>
</dbReference>
<organism evidence="1 2">
    <name type="scientific">Flavimaricola marinus</name>
    <dbReference type="NCBI Taxonomy" id="1819565"/>
    <lineage>
        <taxon>Bacteria</taxon>
        <taxon>Pseudomonadati</taxon>
        <taxon>Pseudomonadota</taxon>
        <taxon>Alphaproteobacteria</taxon>
        <taxon>Rhodobacterales</taxon>
        <taxon>Paracoccaceae</taxon>
        <taxon>Flavimaricola</taxon>
    </lineage>
</organism>
<protein>
    <submittedName>
        <fullName evidence="1">Uncharacterized protein</fullName>
    </submittedName>
</protein>
<proteinExistence type="predicted"/>
<reference evidence="1 2" key="1">
    <citation type="submission" date="2017-05" db="EMBL/GenBank/DDBJ databases">
        <authorList>
            <person name="Song R."/>
            <person name="Chenine A.L."/>
            <person name="Ruprecht R.M."/>
        </authorList>
    </citation>
    <scope>NUCLEOTIDE SEQUENCE [LARGE SCALE GENOMIC DNA]</scope>
    <source>
        <strain evidence="1 2">CECT 8899</strain>
    </source>
</reference>
<dbReference type="SUPFAM" id="SSF52540">
    <property type="entry name" value="P-loop containing nucleoside triphosphate hydrolases"/>
    <property type="match status" value="1"/>
</dbReference>
<dbReference type="AlphaFoldDB" id="A0A238LHU0"/>
<gene>
    <name evidence="1" type="ORF">LOM8899_02679</name>
</gene>
<sequence length="335" mass="37440">MDVILHLGAHRCGTTTLQQLMQRNIGALREAGVDCWTPDRTRSGMLAGLIQRPEDLTPQIEARARRSSGIVRIEIERLIQSDRRQLVISEENLIGAVRNNLRETTLYPKLDVRLSRLGPSLAEQTTRIGLAIRSYDAYWASSVAFGVAQGHGVPGPFKLDQLVSQPRRWRDMVRDIAQAFPKAEIVVWPFERLGGQPDAQLSVLTGGLRSTHLTGARDWHNPSPRLNKLRRILTMRGDVAAAGRLPDGDGRWTPFDKGQQATLRAQYLEDLDWLQSGADGLARFVERVDDKPLENISIPSLMTSRHYEVSGFAARPQPWVPPEGGRHSGKQDVMV</sequence>
<dbReference type="OrthoDB" id="8481769at2"/>
<dbReference type="RefSeq" id="WP_093992729.1">
    <property type="nucleotide sequence ID" value="NZ_FXZK01000005.1"/>
</dbReference>
<dbReference type="Proteomes" id="UP000201613">
    <property type="component" value="Unassembled WGS sequence"/>
</dbReference>
<name>A0A238LHU0_9RHOB</name>
<accession>A0A238LHU0</accession>
<dbReference type="InterPro" id="IPR027417">
    <property type="entry name" value="P-loop_NTPase"/>
</dbReference>
<keyword evidence="2" id="KW-1185">Reference proteome</keyword>
<evidence type="ECO:0000313" key="1">
    <source>
        <dbReference type="EMBL" id="SMY08526.1"/>
    </source>
</evidence>